<dbReference type="InterPro" id="IPR000792">
    <property type="entry name" value="Tscrpt_reg_LuxR_C"/>
</dbReference>
<dbReference type="InterPro" id="IPR011006">
    <property type="entry name" value="CheY-like_superfamily"/>
</dbReference>
<evidence type="ECO:0000256" key="5">
    <source>
        <dbReference type="PROSITE-ProRule" id="PRU00169"/>
    </source>
</evidence>
<keyword evidence="3 8" id="KW-0238">DNA-binding</keyword>
<dbReference type="Gene3D" id="3.40.50.2300">
    <property type="match status" value="1"/>
</dbReference>
<dbReference type="Proteomes" id="UP000675880">
    <property type="component" value="Unassembled WGS sequence"/>
</dbReference>
<dbReference type="PRINTS" id="PR00038">
    <property type="entry name" value="HTHLUXR"/>
</dbReference>
<dbReference type="Pfam" id="PF00072">
    <property type="entry name" value="Response_reg"/>
    <property type="match status" value="1"/>
</dbReference>
<evidence type="ECO:0000259" key="6">
    <source>
        <dbReference type="PROSITE" id="PS50043"/>
    </source>
</evidence>
<evidence type="ECO:0000256" key="1">
    <source>
        <dbReference type="ARBA" id="ARBA00022553"/>
    </source>
</evidence>
<dbReference type="RefSeq" id="WP_213040567.1">
    <property type="nucleotide sequence ID" value="NZ_CAJNBJ010000001.1"/>
</dbReference>
<accession>A0ABN7KMC1</accession>
<feature type="domain" description="HTH luxR-type" evidence="6">
    <location>
        <begin position="144"/>
        <end position="209"/>
    </location>
</feature>
<keyword evidence="4" id="KW-0804">Transcription</keyword>
<protein>
    <submittedName>
        <fullName evidence="8">DNA-binding response regulator</fullName>
    </submittedName>
</protein>
<keyword evidence="9" id="KW-1185">Reference proteome</keyword>
<dbReference type="CDD" id="cd17535">
    <property type="entry name" value="REC_NarL-like"/>
    <property type="match status" value="1"/>
</dbReference>
<evidence type="ECO:0000259" key="7">
    <source>
        <dbReference type="PROSITE" id="PS50110"/>
    </source>
</evidence>
<feature type="modified residue" description="4-aspartylphosphate" evidence="5">
    <location>
        <position position="56"/>
    </location>
</feature>
<name>A0ABN7KMC1_9BACT</name>
<comment type="caution">
    <text evidence="8">The sequence shown here is derived from an EMBL/GenBank/DDBJ whole genome shotgun (WGS) entry which is preliminary data.</text>
</comment>
<proteinExistence type="predicted"/>
<dbReference type="InterPro" id="IPR016032">
    <property type="entry name" value="Sig_transdc_resp-reg_C-effctor"/>
</dbReference>
<dbReference type="PROSITE" id="PS00622">
    <property type="entry name" value="HTH_LUXR_1"/>
    <property type="match status" value="1"/>
</dbReference>
<dbReference type="InterPro" id="IPR001789">
    <property type="entry name" value="Sig_transdc_resp-reg_receiver"/>
</dbReference>
<dbReference type="InterPro" id="IPR039420">
    <property type="entry name" value="WalR-like"/>
</dbReference>
<dbReference type="EMBL" id="CAJNBJ010000001">
    <property type="protein sequence ID" value="CAE6700619.1"/>
    <property type="molecule type" value="Genomic_DNA"/>
</dbReference>
<dbReference type="SUPFAM" id="SSF52172">
    <property type="entry name" value="CheY-like"/>
    <property type="match status" value="1"/>
</dbReference>
<dbReference type="PANTHER" id="PTHR43214">
    <property type="entry name" value="TWO-COMPONENT RESPONSE REGULATOR"/>
    <property type="match status" value="1"/>
</dbReference>
<dbReference type="PANTHER" id="PTHR43214:SF41">
    <property type="entry name" value="NITRATE_NITRITE RESPONSE REGULATOR PROTEIN NARP"/>
    <property type="match status" value="1"/>
</dbReference>
<dbReference type="PROSITE" id="PS50110">
    <property type="entry name" value="RESPONSE_REGULATORY"/>
    <property type="match status" value="1"/>
</dbReference>
<evidence type="ECO:0000256" key="4">
    <source>
        <dbReference type="ARBA" id="ARBA00023163"/>
    </source>
</evidence>
<sequence>MNKCRCLIADDHPIVRRGVRELLEEEQLSSEICEVRTGEEALEAVRRQAWDVMILDIALPDKHGLEVLKETKLLQPRLPVLMLSLYPEKEFAMRAIKAGASGYLTKQSAPSELLAAVMRVLQGGRYITAVLAEQMASALETGAADSLHARLSDRELQVLRLLGQGKSVSMIAEELRLSVKTISTYRARILEKLSCESTGELIRYAIEARLID</sequence>
<dbReference type="SMART" id="SM00421">
    <property type="entry name" value="HTH_LUXR"/>
    <property type="match status" value="1"/>
</dbReference>
<reference evidence="8 9" key="1">
    <citation type="submission" date="2021-02" db="EMBL/GenBank/DDBJ databases">
        <authorList>
            <person name="Han P."/>
        </authorList>
    </citation>
    <scope>NUCLEOTIDE SEQUENCE [LARGE SCALE GENOMIC DNA]</scope>
    <source>
        <strain evidence="8">Candidatus Nitrospira sp. ZN2</strain>
    </source>
</reference>
<dbReference type="GO" id="GO:0003677">
    <property type="term" value="F:DNA binding"/>
    <property type="evidence" value="ECO:0007669"/>
    <property type="project" value="UniProtKB-KW"/>
</dbReference>
<dbReference type="CDD" id="cd06170">
    <property type="entry name" value="LuxR_C_like"/>
    <property type="match status" value="1"/>
</dbReference>
<dbReference type="PROSITE" id="PS50043">
    <property type="entry name" value="HTH_LUXR_2"/>
    <property type="match status" value="1"/>
</dbReference>
<evidence type="ECO:0000256" key="2">
    <source>
        <dbReference type="ARBA" id="ARBA00023015"/>
    </source>
</evidence>
<evidence type="ECO:0000313" key="9">
    <source>
        <dbReference type="Proteomes" id="UP000675880"/>
    </source>
</evidence>
<dbReference type="InterPro" id="IPR058245">
    <property type="entry name" value="NreC/VraR/RcsB-like_REC"/>
</dbReference>
<evidence type="ECO:0000256" key="3">
    <source>
        <dbReference type="ARBA" id="ARBA00023125"/>
    </source>
</evidence>
<dbReference type="Pfam" id="PF00196">
    <property type="entry name" value="GerE"/>
    <property type="match status" value="1"/>
</dbReference>
<keyword evidence="2" id="KW-0805">Transcription regulation</keyword>
<organism evidence="8 9">
    <name type="scientific">Nitrospira defluvii</name>
    <dbReference type="NCBI Taxonomy" id="330214"/>
    <lineage>
        <taxon>Bacteria</taxon>
        <taxon>Pseudomonadati</taxon>
        <taxon>Nitrospirota</taxon>
        <taxon>Nitrospiria</taxon>
        <taxon>Nitrospirales</taxon>
        <taxon>Nitrospiraceae</taxon>
        <taxon>Nitrospira</taxon>
    </lineage>
</organism>
<gene>
    <name evidence="8" type="ORF">NSPZN2_10716</name>
</gene>
<keyword evidence="1 5" id="KW-0597">Phosphoprotein</keyword>
<evidence type="ECO:0000313" key="8">
    <source>
        <dbReference type="EMBL" id="CAE6700619.1"/>
    </source>
</evidence>
<dbReference type="SUPFAM" id="SSF46894">
    <property type="entry name" value="C-terminal effector domain of the bipartite response regulators"/>
    <property type="match status" value="1"/>
</dbReference>
<dbReference type="SMART" id="SM00448">
    <property type="entry name" value="REC"/>
    <property type="match status" value="1"/>
</dbReference>
<feature type="domain" description="Response regulatory" evidence="7">
    <location>
        <begin position="5"/>
        <end position="121"/>
    </location>
</feature>